<feature type="region of interest" description="Disordered" evidence="1">
    <location>
        <begin position="1"/>
        <end position="77"/>
    </location>
</feature>
<feature type="compositionally biased region" description="Basic and acidic residues" evidence="1">
    <location>
        <begin position="1"/>
        <end position="10"/>
    </location>
</feature>
<name>A0A934Q1A9_9BURK</name>
<proteinExistence type="predicted"/>
<comment type="caution">
    <text evidence="2">The sequence shown here is derived from an EMBL/GenBank/DDBJ whole genome shotgun (WGS) entry which is preliminary data.</text>
</comment>
<dbReference type="RefSeq" id="WP_200788247.1">
    <property type="nucleotide sequence ID" value="NZ_JAEDAO010000001.1"/>
</dbReference>
<accession>A0A934Q1A9</accession>
<gene>
    <name evidence="2" type="ORF">I8E28_11760</name>
</gene>
<evidence type="ECO:0000313" key="3">
    <source>
        <dbReference type="Proteomes" id="UP000617041"/>
    </source>
</evidence>
<dbReference type="Proteomes" id="UP000617041">
    <property type="component" value="Unassembled WGS sequence"/>
</dbReference>
<reference evidence="2" key="1">
    <citation type="submission" date="2020-12" db="EMBL/GenBank/DDBJ databases">
        <title>Ramlibacter sp. nov., isolated from a freshwater alga, Cryptomonas.</title>
        <authorList>
            <person name="Kim H.M."/>
            <person name="Jeon C.O."/>
        </authorList>
    </citation>
    <scope>NUCLEOTIDE SEQUENCE</scope>
    <source>
        <strain evidence="2">CrO1</strain>
    </source>
</reference>
<keyword evidence="3" id="KW-1185">Reference proteome</keyword>
<feature type="compositionally biased region" description="Basic and acidic residues" evidence="1">
    <location>
        <begin position="48"/>
        <end position="60"/>
    </location>
</feature>
<organism evidence="2 3">
    <name type="scientific">Ramlibacter algicola</name>
    <dbReference type="NCBI Taxonomy" id="2795217"/>
    <lineage>
        <taxon>Bacteria</taxon>
        <taxon>Pseudomonadati</taxon>
        <taxon>Pseudomonadota</taxon>
        <taxon>Betaproteobacteria</taxon>
        <taxon>Burkholderiales</taxon>
        <taxon>Comamonadaceae</taxon>
        <taxon>Ramlibacter</taxon>
    </lineage>
</organism>
<protein>
    <submittedName>
        <fullName evidence="2">Uncharacterized protein</fullName>
    </submittedName>
</protein>
<evidence type="ECO:0000256" key="1">
    <source>
        <dbReference type="SAM" id="MobiDB-lite"/>
    </source>
</evidence>
<sequence>MATNDKDDRGAPAAQDDVLGEAARNKGVVDTTDGRMEPEANEPVPGRGRADDQGEARPGQDENQAGFVKDQDKRYSP</sequence>
<dbReference type="AlphaFoldDB" id="A0A934Q1A9"/>
<evidence type="ECO:0000313" key="2">
    <source>
        <dbReference type="EMBL" id="MBK0393268.1"/>
    </source>
</evidence>
<dbReference type="EMBL" id="JAEDAO010000001">
    <property type="protein sequence ID" value="MBK0393268.1"/>
    <property type="molecule type" value="Genomic_DNA"/>
</dbReference>